<sequence length="112" mass="11776">MTPEASGNKPVEAALPSIEPVDIPEAAARGLVTDQPAPPYPASAKGQQGTVVLQVLIGRDGTVQDAKFLQGSLAFARAAIDGVKQWKFKPYLMNGRPVSVQAPLTIPFKPPS</sequence>
<evidence type="ECO:0000313" key="13">
    <source>
        <dbReference type="Proteomes" id="UP000238701"/>
    </source>
</evidence>
<evidence type="ECO:0000256" key="4">
    <source>
        <dbReference type="ARBA" id="ARBA00022475"/>
    </source>
</evidence>
<dbReference type="PROSITE" id="PS52015">
    <property type="entry name" value="TONB_CTD"/>
    <property type="match status" value="1"/>
</dbReference>
<evidence type="ECO:0000256" key="3">
    <source>
        <dbReference type="ARBA" id="ARBA00022448"/>
    </source>
</evidence>
<dbReference type="GO" id="GO:0055085">
    <property type="term" value="P:transmembrane transport"/>
    <property type="evidence" value="ECO:0007669"/>
    <property type="project" value="InterPro"/>
</dbReference>
<dbReference type="GO" id="GO:0098797">
    <property type="term" value="C:plasma membrane protein complex"/>
    <property type="evidence" value="ECO:0007669"/>
    <property type="project" value="TreeGrafter"/>
</dbReference>
<organism evidence="12 13">
    <name type="scientific">Candidatus Sulfotelmatobacter kueseliae</name>
    <dbReference type="NCBI Taxonomy" id="2042962"/>
    <lineage>
        <taxon>Bacteria</taxon>
        <taxon>Pseudomonadati</taxon>
        <taxon>Acidobacteriota</taxon>
        <taxon>Terriglobia</taxon>
        <taxon>Terriglobales</taxon>
        <taxon>Candidatus Korobacteraceae</taxon>
        <taxon>Candidatus Sulfotelmatobacter</taxon>
    </lineage>
</organism>
<evidence type="ECO:0000256" key="7">
    <source>
        <dbReference type="ARBA" id="ARBA00022927"/>
    </source>
</evidence>
<dbReference type="InterPro" id="IPR037682">
    <property type="entry name" value="TonB_C"/>
</dbReference>
<reference evidence="13" key="1">
    <citation type="submission" date="2018-02" db="EMBL/GenBank/DDBJ databases">
        <authorList>
            <person name="Hausmann B."/>
        </authorList>
    </citation>
    <scope>NUCLEOTIDE SEQUENCE [LARGE SCALE GENOMIC DNA]</scope>
    <source>
        <strain evidence="13">Peat soil MAG SbA1</strain>
    </source>
</reference>
<proteinExistence type="inferred from homology"/>
<accession>A0A2U3KY83</accession>
<feature type="region of interest" description="Disordered" evidence="10">
    <location>
        <begin position="25"/>
        <end position="46"/>
    </location>
</feature>
<evidence type="ECO:0000313" key="12">
    <source>
        <dbReference type="EMBL" id="SPF44644.1"/>
    </source>
</evidence>
<dbReference type="EMBL" id="OMOD01000150">
    <property type="protein sequence ID" value="SPF44644.1"/>
    <property type="molecule type" value="Genomic_DNA"/>
</dbReference>
<keyword evidence="6" id="KW-0812">Transmembrane</keyword>
<name>A0A2U3KY83_9BACT</name>
<evidence type="ECO:0000256" key="5">
    <source>
        <dbReference type="ARBA" id="ARBA00022519"/>
    </source>
</evidence>
<gene>
    <name evidence="12" type="ORF">SBA1_550009</name>
</gene>
<comment type="subcellular location">
    <subcellularLocation>
        <location evidence="1">Cell inner membrane</location>
        <topology evidence="1">Single-pass membrane protein</topology>
        <orientation evidence="1">Periplasmic side</orientation>
    </subcellularLocation>
</comment>
<dbReference type="InterPro" id="IPR051045">
    <property type="entry name" value="TonB-dependent_transducer"/>
</dbReference>
<evidence type="ECO:0000256" key="9">
    <source>
        <dbReference type="ARBA" id="ARBA00023136"/>
    </source>
</evidence>
<evidence type="ECO:0000256" key="10">
    <source>
        <dbReference type="SAM" id="MobiDB-lite"/>
    </source>
</evidence>
<keyword evidence="3" id="KW-0813">Transport</keyword>
<comment type="similarity">
    <text evidence="2">Belongs to the TonB family.</text>
</comment>
<evidence type="ECO:0000256" key="2">
    <source>
        <dbReference type="ARBA" id="ARBA00006555"/>
    </source>
</evidence>
<evidence type="ECO:0000256" key="8">
    <source>
        <dbReference type="ARBA" id="ARBA00022989"/>
    </source>
</evidence>
<evidence type="ECO:0000256" key="6">
    <source>
        <dbReference type="ARBA" id="ARBA00022692"/>
    </source>
</evidence>
<feature type="domain" description="TonB C-terminal" evidence="11">
    <location>
        <begin position="23"/>
        <end position="112"/>
    </location>
</feature>
<dbReference type="Proteomes" id="UP000238701">
    <property type="component" value="Unassembled WGS sequence"/>
</dbReference>
<dbReference type="AlphaFoldDB" id="A0A2U3KY83"/>
<dbReference type="InterPro" id="IPR006260">
    <property type="entry name" value="TonB/TolA_C"/>
</dbReference>
<keyword evidence="5" id="KW-0997">Cell inner membrane</keyword>
<dbReference type="NCBIfam" id="TIGR01352">
    <property type="entry name" value="tonB_Cterm"/>
    <property type="match status" value="1"/>
</dbReference>
<dbReference type="GO" id="GO:0031992">
    <property type="term" value="F:energy transducer activity"/>
    <property type="evidence" value="ECO:0007669"/>
    <property type="project" value="TreeGrafter"/>
</dbReference>
<keyword evidence="4" id="KW-1003">Cell membrane</keyword>
<evidence type="ECO:0000256" key="1">
    <source>
        <dbReference type="ARBA" id="ARBA00004383"/>
    </source>
</evidence>
<protein>
    <submittedName>
        <fullName evidence="12">Outer membrane transport energization protein TonB</fullName>
    </submittedName>
</protein>
<keyword evidence="8" id="KW-1133">Transmembrane helix</keyword>
<keyword evidence="7" id="KW-0653">Protein transport</keyword>
<evidence type="ECO:0000259" key="11">
    <source>
        <dbReference type="PROSITE" id="PS52015"/>
    </source>
</evidence>
<dbReference type="SUPFAM" id="SSF74653">
    <property type="entry name" value="TolA/TonB C-terminal domain"/>
    <property type="match status" value="1"/>
</dbReference>
<keyword evidence="9" id="KW-0472">Membrane</keyword>
<dbReference type="Pfam" id="PF03544">
    <property type="entry name" value="TonB_C"/>
    <property type="match status" value="1"/>
</dbReference>
<dbReference type="GO" id="GO:0015031">
    <property type="term" value="P:protein transport"/>
    <property type="evidence" value="ECO:0007669"/>
    <property type="project" value="UniProtKB-KW"/>
</dbReference>
<dbReference type="PANTHER" id="PTHR33446">
    <property type="entry name" value="PROTEIN TONB-RELATED"/>
    <property type="match status" value="1"/>
</dbReference>
<dbReference type="Gene3D" id="3.30.1150.10">
    <property type="match status" value="1"/>
</dbReference>
<dbReference type="PANTHER" id="PTHR33446:SF2">
    <property type="entry name" value="PROTEIN TONB"/>
    <property type="match status" value="1"/>
</dbReference>